<proteinExistence type="predicted"/>
<feature type="transmembrane region" description="Helical" evidence="1">
    <location>
        <begin position="37"/>
        <end position="58"/>
    </location>
</feature>
<name>A0A1G8V7L0_9GAMM</name>
<evidence type="ECO:0000313" key="2">
    <source>
        <dbReference type="EMBL" id="SDJ61325.1"/>
    </source>
</evidence>
<keyword evidence="1" id="KW-0812">Transmembrane</keyword>
<keyword evidence="1" id="KW-0472">Membrane</keyword>
<evidence type="ECO:0008006" key="4">
    <source>
        <dbReference type="Google" id="ProtNLM"/>
    </source>
</evidence>
<keyword evidence="3" id="KW-1185">Reference proteome</keyword>
<protein>
    <recommendedName>
        <fullName evidence="4">DUF2970 domain-containing protein</fullName>
    </recommendedName>
</protein>
<evidence type="ECO:0000313" key="3">
    <source>
        <dbReference type="Proteomes" id="UP000199527"/>
    </source>
</evidence>
<gene>
    <name evidence="2" type="ORF">SAMN04488540_110107</name>
</gene>
<dbReference type="Proteomes" id="UP000199527">
    <property type="component" value="Unassembled WGS sequence"/>
</dbReference>
<keyword evidence="1" id="KW-1133">Transmembrane helix</keyword>
<accession>A0A1G8V7L0</accession>
<dbReference type="EMBL" id="FNEM01000010">
    <property type="protein sequence ID" value="SDJ61325.1"/>
    <property type="molecule type" value="Genomic_DNA"/>
</dbReference>
<dbReference type="RefSeq" id="WP_090365740.1">
    <property type="nucleotide sequence ID" value="NZ_FNEM01000010.1"/>
</dbReference>
<evidence type="ECO:0000256" key="1">
    <source>
        <dbReference type="SAM" id="Phobius"/>
    </source>
</evidence>
<dbReference type="AlphaFoldDB" id="A0A1G8V7L0"/>
<organism evidence="2 3">
    <name type="scientific">Ferrimonas sediminum</name>
    <dbReference type="NCBI Taxonomy" id="718193"/>
    <lineage>
        <taxon>Bacteria</taxon>
        <taxon>Pseudomonadati</taxon>
        <taxon>Pseudomonadota</taxon>
        <taxon>Gammaproteobacteria</taxon>
        <taxon>Alteromonadales</taxon>
        <taxon>Ferrimonadaceae</taxon>
        <taxon>Ferrimonas</taxon>
    </lineage>
</organism>
<reference evidence="3" key="1">
    <citation type="submission" date="2016-10" db="EMBL/GenBank/DDBJ databases">
        <authorList>
            <person name="Varghese N."/>
            <person name="Submissions S."/>
        </authorList>
    </citation>
    <scope>NUCLEOTIDE SEQUENCE [LARGE SCALE GENOMIC DNA]</scope>
    <source>
        <strain evidence="3">DSM 23317</strain>
    </source>
</reference>
<sequence>MNPLRVVASVLAALLGIQSEANRQHDFSQPSPLPYMITAVVLVVLFVLGLMAVVSVVLD</sequence>
<dbReference type="Pfam" id="PF11174">
    <property type="entry name" value="DUF2970"/>
    <property type="match status" value="1"/>
</dbReference>
<dbReference type="InterPro" id="IPR021344">
    <property type="entry name" value="DUF2970"/>
</dbReference>